<dbReference type="PANTHER" id="PTHR36528:SF1">
    <property type="entry name" value="CRISPR SYSTEM SINGLE-STRAND-SPECIFIC DEOXYRIBONUCLEASE CAS10_CSM1 (SUBTYPE III-A)"/>
    <property type="match status" value="1"/>
</dbReference>
<dbReference type="GO" id="GO:0016740">
    <property type="term" value="F:transferase activity"/>
    <property type="evidence" value="ECO:0007669"/>
    <property type="project" value="UniProtKB-KW"/>
</dbReference>
<evidence type="ECO:0000256" key="2">
    <source>
        <dbReference type="ARBA" id="ARBA00022741"/>
    </source>
</evidence>
<evidence type="ECO:0000259" key="6">
    <source>
        <dbReference type="Pfam" id="PF22335"/>
    </source>
</evidence>
<dbReference type="Proteomes" id="UP001200513">
    <property type="component" value="Chromosome"/>
</dbReference>
<dbReference type="Pfam" id="PF01966">
    <property type="entry name" value="HD"/>
    <property type="match status" value="1"/>
</dbReference>
<dbReference type="InterPro" id="IPR006674">
    <property type="entry name" value="HD_domain"/>
</dbReference>
<dbReference type="EMBL" id="CP084167">
    <property type="protein sequence ID" value="UJG44410.1"/>
    <property type="molecule type" value="Genomic_DNA"/>
</dbReference>
<evidence type="ECO:0000259" key="4">
    <source>
        <dbReference type="Pfam" id="PF01966"/>
    </source>
</evidence>
<feature type="domain" description="Csm1 subunit" evidence="5">
    <location>
        <begin position="277"/>
        <end position="367"/>
    </location>
</feature>
<proteinExistence type="predicted"/>
<accession>A0A9Y1FPE5</accession>
<dbReference type="NCBIfam" id="TIGR02578">
    <property type="entry name" value="cas_TM1811_Csm1"/>
    <property type="match status" value="1"/>
</dbReference>
<dbReference type="GO" id="GO:0051607">
    <property type="term" value="P:defense response to virus"/>
    <property type="evidence" value="ECO:0007669"/>
    <property type="project" value="UniProtKB-KW"/>
</dbReference>
<dbReference type="InterPro" id="IPR054767">
    <property type="entry name" value="Cas10-Cmr2_palm2"/>
</dbReference>
<name>A0A9Y1FPE5_9ARCH</name>
<dbReference type="Pfam" id="PF22335">
    <property type="entry name" value="Cas10-Cmr2_palm2"/>
    <property type="match status" value="1"/>
</dbReference>
<dbReference type="InterPro" id="IPR052117">
    <property type="entry name" value="Cas10/Csm1_subtype-III-A"/>
</dbReference>
<feature type="domain" description="HD" evidence="4">
    <location>
        <begin position="14"/>
        <end position="76"/>
    </location>
</feature>
<dbReference type="Gene3D" id="3.30.70.270">
    <property type="match status" value="1"/>
</dbReference>
<feature type="domain" description="Cas10/Cmr2 second palm" evidence="6">
    <location>
        <begin position="552"/>
        <end position="744"/>
    </location>
</feature>
<reference evidence="7" key="1">
    <citation type="journal article" date="2022" name="Nat. Microbiol.">
        <title>Unique mobile elements and scalable gene flow at the prokaryote-eukaryote boundary revealed by circularized Asgard archaea genomes.</title>
        <authorList>
            <person name="Wu F."/>
            <person name="Speth D.R."/>
            <person name="Philosof A."/>
            <person name="Cremiere A."/>
            <person name="Narayanan A."/>
            <person name="Barco R.A."/>
            <person name="Connon S.A."/>
            <person name="Amend J.P."/>
            <person name="Antoshechkin I.A."/>
            <person name="Orphan V.J."/>
        </authorList>
    </citation>
    <scope>NUCLEOTIDE SEQUENCE</scope>
    <source>
        <strain evidence="7">PR6</strain>
    </source>
</reference>
<evidence type="ECO:0000256" key="3">
    <source>
        <dbReference type="ARBA" id="ARBA00023118"/>
    </source>
</evidence>
<organism evidence="7">
    <name type="scientific">Candidatus Heimdallarchaeum endolithica</name>
    <dbReference type="NCBI Taxonomy" id="2876572"/>
    <lineage>
        <taxon>Archaea</taxon>
        <taxon>Promethearchaeati</taxon>
        <taxon>Candidatus Heimdallarchaeota</taxon>
        <taxon>Candidatus Heimdallarchaeia (ex Rinke et al. 2021) (nom. nud.)</taxon>
        <taxon>Candidatus Heimdallarchaeales</taxon>
        <taxon>Candidatus Heimdallarchaeaceae</taxon>
        <taxon>Candidatus Heimdallarchaeum</taxon>
    </lineage>
</organism>
<keyword evidence="2" id="KW-0547">Nucleotide-binding</keyword>
<protein>
    <submittedName>
        <fullName evidence="7">Type III-A CRISPR-associated protein Cas10/Csm1</fullName>
    </submittedName>
</protein>
<sequence length="895" mass="104161">MSVKKNDDIYFYRTVEIATLFHDIGKFKFRAIKSDKKKKHELYSADFISNINLPEGIDKEQVINLVKLHHDGSKIIKGLNELRFSDRISSEMDREGEEETDPMKPLQPIFQTLNLRDTEADQVSKRYTINEKQVYYPLPLNAKVIEESIFPYEEQKVKKEFLSYSSPSWEEFEEKMRLIPENLPFSTWIEIVNSLLLVYTSNIASAAYRTKPYISLYNHLVATAAIARCMVEYNTVIPEGKQKFGGEEEPRYLIISGDISGIQSFIFKMRFPAQARKNSASRLRGKSFYLELLSNAIVNEILYKFNLGVTNIVSFAAGNFKIIAPNTPEVKEKLYEVKQKIENYLFSQFGLDLGLTLVWTEISKKELSDYSLLEEKVSKDIELAKYRKKSIVLFENENNVITDKTLEFFEKKEAPINKKKCVVCESLVELSIKESLCTNCQNHEKIGKKLPKTKAIILTRKKIDKNIENNELVISILDYKFIFAEKNVENLIQQINDPSILVYYSNFSDLTNNQNISNVGLRFLNFQISMPKHDEKLISFDYLAEASHGIKRLGILKADVDNLGTIFKAGLSSKKEQNELKEKKTLSKLRDLSMRLELFFGYYTTVIAQRPQFRLWIKTCSKHIDYFEEVIASSEETSSTEITFYRHNSLKDKNNEVFSCKECNKKSNYTSAIYGLFSGGDDFIFIGPWDMIIDFAVEVNKEFHKYISNNPWITISAGIELAQSNYPISRALINAEHSLEESKSFLKYKNNKISLKNSVTLFGETLLWEKNPEVYYTHREGTLGDFQYLISCAKKIAEEEKSSESLSRSFIYNLLKMWELTFIGMSKEDIQQQRTTKIEFYPLLAYNIAKRYNKEDKDDKTKIKMKKEKFDFFKKILPWMKVPATWALYRNKKRR</sequence>
<evidence type="ECO:0000259" key="5">
    <source>
        <dbReference type="Pfam" id="PF18211"/>
    </source>
</evidence>
<dbReference type="InterPro" id="IPR013408">
    <property type="entry name" value="Cas10/Csm1"/>
</dbReference>
<keyword evidence="3" id="KW-0051">Antiviral defense</keyword>
<dbReference type="InterPro" id="IPR041062">
    <property type="entry name" value="Csm1_B"/>
</dbReference>
<dbReference type="Pfam" id="PF18211">
    <property type="entry name" value="Csm1_B"/>
    <property type="match status" value="1"/>
</dbReference>
<dbReference type="InterPro" id="IPR043128">
    <property type="entry name" value="Rev_trsase/Diguanyl_cyclase"/>
</dbReference>
<evidence type="ECO:0000256" key="1">
    <source>
        <dbReference type="ARBA" id="ARBA00022679"/>
    </source>
</evidence>
<keyword evidence="1" id="KW-0808">Transferase</keyword>
<dbReference type="AlphaFoldDB" id="A0A9Y1FPE5"/>
<dbReference type="PANTHER" id="PTHR36528">
    <property type="entry name" value="CRISPR SYSTEM SINGLE-STRAND-SPECIFIC DEOXYRIBONUCLEASE CAS10/CSM1 (SUBTYPE III-A)"/>
    <property type="match status" value="1"/>
</dbReference>
<gene>
    <name evidence="7" type="primary">cas10</name>
    <name evidence="7" type="ORF">K9W46_04320</name>
</gene>
<dbReference type="GO" id="GO:0000166">
    <property type="term" value="F:nucleotide binding"/>
    <property type="evidence" value="ECO:0007669"/>
    <property type="project" value="UniProtKB-KW"/>
</dbReference>
<evidence type="ECO:0000313" key="7">
    <source>
        <dbReference type="EMBL" id="UJG44410.1"/>
    </source>
</evidence>
<dbReference type="Gene3D" id="1.10.3210.10">
    <property type="entry name" value="Hypothetical protein af1432"/>
    <property type="match status" value="1"/>
</dbReference>
<dbReference type="SUPFAM" id="SSF109604">
    <property type="entry name" value="HD-domain/PDEase-like"/>
    <property type="match status" value="1"/>
</dbReference>